<sequence length="147" mass="16756">MRRPVGRGHGRSRLHVCRANSHLAECRPGPRIAEVIGYKWSLCFTAHQLVVCRACLVVLTPEKLHVARAVGCRIRIPGERLMSHRRGSGAAWESAPAELTNPTLAESTRNKPWLPSYGAYGGREWRRRDGWREDARLRRGRLSEIWI</sequence>
<dbReference type="AlphaFoldDB" id="A0A9P7UG99"/>
<gene>
    <name evidence="1" type="ORF">JMJ77_007805</name>
</gene>
<reference evidence="1" key="1">
    <citation type="submission" date="2021-05" db="EMBL/GenBank/DDBJ databases">
        <title>Comparative genomics of three Colletotrichum scovillei strains and genetic complementation revealed genes involved fungal growth and virulence on chili pepper.</title>
        <authorList>
            <person name="Hsieh D.-K."/>
            <person name="Chuang S.-C."/>
            <person name="Chen C.-Y."/>
            <person name="Chao Y.-T."/>
            <person name="Lu M.-Y.J."/>
            <person name="Lee M.-H."/>
            <person name="Shih M.-C."/>
        </authorList>
    </citation>
    <scope>NUCLEOTIDE SEQUENCE</scope>
    <source>
        <strain evidence="1">Coll-153</strain>
    </source>
</reference>
<protein>
    <submittedName>
        <fullName evidence="1">Uncharacterized protein</fullName>
    </submittedName>
</protein>
<dbReference type="EMBL" id="JAESDN010000002">
    <property type="protein sequence ID" value="KAG7055344.1"/>
    <property type="molecule type" value="Genomic_DNA"/>
</dbReference>
<evidence type="ECO:0000313" key="1">
    <source>
        <dbReference type="EMBL" id="KAG7055344.1"/>
    </source>
</evidence>
<name>A0A9P7UG99_9PEZI</name>
<dbReference type="Proteomes" id="UP000699042">
    <property type="component" value="Unassembled WGS sequence"/>
</dbReference>
<accession>A0A9P7UG99</accession>
<comment type="caution">
    <text evidence="1">The sequence shown here is derived from an EMBL/GenBank/DDBJ whole genome shotgun (WGS) entry which is preliminary data.</text>
</comment>
<organism evidence="1 2">
    <name type="scientific">Colletotrichum scovillei</name>
    <dbReference type="NCBI Taxonomy" id="1209932"/>
    <lineage>
        <taxon>Eukaryota</taxon>
        <taxon>Fungi</taxon>
        <taxon>Dikarya</taxon>
        <taxon>Ascomycota</taxon>
        <taxon>Pezizomycotina</taxon>
        <taxon>Sordariomycetes</taxon>
        <taxon>Hypocreomycetidae</taxon>
        <taxon>Glomerellales</taxon>
        <taxon>Glomerellaceae</taxon>
        <taxon>Colletotrichum</taxon>
        <taxon>Colletotrichum acutatum species complex</taxon>
    </lineage>
</organism>
<evidence type="ECO:0000313" key="2">
    <source>
        <dbReference type="Proteomes" id="UP000699042"/>
    </source>
</evidence>
<proteinExistence type="predicted"/>
<keyword evidence="2" id="KW-1185">Reference proteome</keyword>